<evidence type="ECO:0000313" key="2">
    <source>
        <dbReference type="Proteomes" id="UP000271603"/>
    </source>
</evidence>
<dbReference type="Gene3D" id="1.20.910.10">
    <property type="entry name" value="Heme oxygenase-like"/>
    <property type="match status" value="1"/>
</dbReference>
<reference evidence="1 2" key="1">
    <citation type="submission" date="2018-12" db="EMBL/GenBank/DDBJ databases">
        <authorList>
            <consortium name="Pathogen Informatics"/>
        </authorList>
    </citation>
    <scope>NUCLEOTIDE SEQUENCE [LARGE SCALE GENOMIC DNA]</scope>
    <source>
        <strain evidence="1 2">NCTC9419</strain>
    </source>
</reference>
<sequence length="215" mass="24559">MHQLSELITREQEKFAANDFFYRLTDRTRPLEQRLSFLPRMSHFIMSFADINQFVLPFSAPKDQWERAVNQHAHEDANHWPWFIHDLQQLAIDHSAPLSDTLRFLWSEQLAASRQLTYQLIAMIANQPAKIRLVVIEVMEATGSVMFTALSSAIADSGLTLKFCGDLHLGHESGHAANAAVSTIDDLPFSADEYREVQAIIHQGFTAFTHFVHRL</sequence>
<name>A0A447QU85_SERRU</name>
<organism evidence="1 2">
    <name type="scientific">Serratia rubidaea</name>
    <name type="common">Serratia marinorubra</name>
    <dbReference type="NCBI Taxonomy" id="61652"/>
    <lineage>
        <taxon>Bacteria</taxon>
        <taxon>Pseudomonadati</taxon>
        <taxon>Pseudomonadota</taxon>
        <taxon>Gammaproteobacteria</taxon>
        <taxon>Enterobacterales</taxon>
        <taxon>Yersiniaceae</taxon>
        <taxon>Serratia</taxon>
    </lineage>
</organism>
<dbReference type="EMBL" id="LR134155">
    <property type="protein sequence ID" value="VEA73570.1"/>
    <property type="molecule type" value="Genomic_DNA"/>
</dbReference>
<protein>
    <submittedName>
        <fullName evidence="1">Uncharacterized protein</fullName>
    </submittedName>
</protein>
<gene>
    <name evidence="1" type="ORF">NCTC9419_05205</name>
</gene>
<dbReference type="Proteomes" id="UP000271603">
    <property type="component" value="Chromosome"/>
</dbReference>
<dbReference type="STRING" id="61652.AXX16_2996"/>
<accession>A0A447QU85</accession>
<evidence type="ECO:0000313" key="1">
    <source>
        <dbReference type="EMBL" id="VEA73570.1"/>
    </source>
</evidence>
<dbReference type="AlphaFoldDB" id="A0A447QU85"/>
<proteinExistence type="predicted"/>
<dbReference type="InterPro" id="IPR016084">
    <property type="entry name" value="Haem_Oase-like_multi-hlx"/>
</dbReference>